<evidence type="ECO:0000256" key="2">
    <source>
        <dbReference type="ARBA" id="ARBA00023108"/>
    </source>
</evidence>
<name>A0A8K0D793_IGNLU</name>
<dbReference type="Proteomes" id="UP000801492">
    <property type="component" value="Unassembled WGS sequence"/>
</dbReference>
<gene>
    <name evidence="5" type="ORF">ILUMI_05369</name>
</gene>
<protein>
    <submittedName>
        <fullName evidence="5">Uncharacterized protein</fullName>
    </submittedName>
</protein>
<evidence type="ECO:0000256" key="1">
    <source>
        <dbReference type="ARBA" id="ARBA00022729"/>
    </source>
</evidence>
<evidence type="ECO:0000256" key="4">
    <source>
        <dbReference type="SAM" id="SignalP"/>
    </source>
</evidence>
<evidence type="ECO:0000313" key="6">
    <source>
        <dbReference type="Proteomes" id="UP000801492"/>
    </source>
</evidence>
<sequence>MKQIVVFLLFTLMVNVSFAEKLPPDYQTCKQDDPNFSKCLENAIQDAFLRLENGIPSLNVPPLHPLRTPSLTIGEGNGAVNVKQHYTNFNVYNFGKGRIEKFNVKLTSTDFKLELEIKYSEVRVESDYSLDGKVLSLPIVGNGKCVVKFINSTAKVELQSETYEKKGDTYLRIKDLQLKIIPEKLTFNFENLFNGDVQLGDTMNKLLNENWEVLYQDIEEPIVEATAALAIDYANRILSKVPYHELF</sequence>
<feature type="chain" id="PRO_5035467195" evidence="4">
    <location>
        <begin position="20"/>
        <end position="247"/>
    </location>
</feature>
<feature type="signal peptide" evidence="4">
    <location>
        <begin position="1"/>
        <end position="19"/>
    </location>
</feature>
<dbReference type="GO" id="GO:0005615">
    <property type="term" value="C:extracellular space"/>
    <property type="evidence" value="ECO:0007669"/>
    <property type="project" value="TreeGrafter"/>
</dbReference>
<dbReference type="OrthoDB" id="8182977at2759"/>
<proteinExistence type="inferred from homology"/>
<comment type="similarity">
    <text evidence="3">Belongs to the TO family.</text>
</comment>
<dbReference type="FunFam" id="3.15.10.30:FF:000001">
    <property type="entry name" value="Takeout-like protein 1"/>
    <property type="match status" value="1"/>
</dbReference>
<dbReference type="Pfam" id="PF06585">
    <property type="entry name" value="JHBP"/>
    <property type="match status" value="1"/>
</dbReference>
<accession>A0A8K0D793</accession>
<organism evidence="5 6">
    <name type="scientific">Ignelater luminosus</name>
    <name type="common">Cucubano</name>
    <name type="synonym">Pyrophorus luminosus</name>
    <dbReference type="NCBI Taxonomy" id="2038154"/>
    <lineage>
        <taxon>Eukaryota</taxon>
        <taxon>Metazoa</taxon>
        <taxon>Ecdysozoa</taxon>
        <taxon>Arthropoda</taxon>
        <taxon>Hexapoda</taxon>
        <taxon>Insecta</taxon>
        <taxon>Pterygota</taxon>
        <taxon>Neoptera</taxon>
        <taxon>Endopterygota</taxon>
        <taxon>Coleoptera</taxon>
        <taxon>Polyphaga</taxon>
        <taxon>Elateriformia</taxon>
        <taxon>Elateroidea</taxon>
        <taxon>Elateridae</taxon>
        <taxon>Agrypninae</taxon>
        <taxon>Pyrophorini</taxon>
        <taxon>Ignelater</taxon>
    </lineage>
</organism>
<reference evidence="5" key="1">
    <citation type="submission" date="2019-08" db="EMBL/GenBank/DDBJ databases">
        <title>The genome of the North American firefly Photinus pyralis.</title>
        <authorList>
            <consortium name="Photinus pyralis genome working group"/>
            <person name="Fallon T.R."/>
            <person name="Sander Lower S.E."/>
            <person name="Weng J.-K."/>
        </authorList>
    </citation>
    <scope>NUCLEOTIDE SEQUENCE</scope>
    <source>
        <strain evidence="5">TRF0915ILg1</strain>
        <tissue evidence="5">Whole body</tissue>
    </source>
</reference>
<evidence type="ECO:0000313" key="5">
    <source>
        <dbReference type="EMBL" id="KAF2900830.1"/>
    </source>
</evidence>
<keyword evidence="2" id="KW-0090">Biological rhythms</keyword>
<dbReference type="Gene3D" id="3.15.10.30">
    <property type="entry name" value="Haemolymph juvenile hormone binding protein"/>
    <property type="match status" value="1"/>
</dbReference>
<dbReference type="PANTHER" id="PTHR11008">
    <property type="entry name" value="PROTEIN TAKEOUT-LIKE PROTEIN"/>
    <property type="match status" value="1"/>
</dbReference>
<keyword evidence="6" id="KW-1185">Reference proteome</keyword>
<dbReference type="EMBL" id="VTPC01001983">
    <property type="protein sequence ID" value="KAF2900830.1"/>
    <property type="molecule type" value="Genomic_DNA"/>
</dbReference>
<dbReference type="PANTHER" id="PTHR11008:SF32">
    <property type="entry name" value="CIRCADIAN CLOCK-CONTROLLED PROTEIN DAYWAKE-RELATED"/>
    <property type="match status" value="1"/>
</dbReference>
<keyword evidence="1 4" id="KW-0732">Signal</keyword>
<dbReference type="GO" id="GO:0007623">
    <property type="term" value="P:circadian rhythm"/>
    <property type="evidence" value="ECO:0007669"/>
    <property type="project" value="UniProtKB-ARBA"/>
</dbReference>
<dbReference type="InterPro" id="IPR010562">
    <property type="entry name" value="Haemolymph_juvenile_hormone-bd"/>
</dbReference>
<dbReference type="InterPro" id="IPR038606">
    <property type="entry name" value="To_sf"/>
</dbReference>
<comment type="caution">
    <text evidence="5">The sequence shown here is derived from an EMBL/GenBank/DDBJ whole genome shotgun (WGS) entry which is preliminary data.</text>
</comment>
<dbReference type="AlphaFoldDB" id="A0A8K0D793"/>
<evidence type="ECO:0000256" key="3">
    <source>
        <dbReference type="ARBA" id="ARBA00060902"/>
    </source>
</evidence>
<dbReference type="SMART" id="SM00700">
    <property type="entry name" value="JHBP"/>
    <property type="match status" value="1"/>
</dbReference>